<dbReference type="Proteomes" id="UP001140094">
    <property type="component" value="Unassembled WGS sequence"/>
</dbReference>
<name>A0A9W8LP96_9FUNG</name>
<keyword evidence="3" id="KW-1185">Reference proteome</keyword>
<comment type="caution">
    <text evidence="2">The sequence shown here is derived from an EMBL/GenBank/DDBJ whole genome shotgun (WGS) entry which is preliminary data.</text>
</comment>
<dbReference type="AlphaFoldDB" id="A0A9W8LP96"/>
<proteinExistence type="predicted"/>
<sequence length="168" mass="17394">MPDAPHCAAGPGPDIAAAGQDTGAIRTSTGYSEQQHDVGDVGLEEEEEVIDGGRVAGSTVTPGELATTNDTGPDTVQTKDKDYAKDGLQTPPALPASPFEQSGLGRAPQSGEIIQAGECGASVLSNGNVPAFDDSLAVSSFADYSAVSREAYTYWRARLKQPGRLLEQ</sequence>
<feature type="compositionally biased region" description="Low complexity" evidence="1">
    <location>
        <begin position="8"/>
        <end position="19"/>
    </location>
</feature>
<evidence type="ECO:0000256" key="1">
    <source>
        <dbReference type="SAM" id="MobiDB-lite"/>
    </source>
</evidence>
<feature type="non-terminal residue" evidence="2">
    <location>
        <position position="168"/>
    </location>
</feature>
<reference evidence="2" key="1">
    <citation type="submission" date="2022-07" db="EMBL/GenBank/DDBJ databases">
        <title>Phylogenomic reconstructions and comparative analyses of Kickxellomycotina fungi.</title>
        <authorList>
            <person name="Reynolds N.K."/>
            <person name="Stajich J.E."/>
            <person name="Barry K."/>
            <person name="Grigoriev I.V."/>
            <person name="Crous P."/>
            <person name="Smith M.E."/>
        </authorList>
    </citation>
    <scope>NUCLEOTIDE SEQUENCE</scope>
    <source>
        <strain evidence="2">NRRL 1565</strain>
    </source>
</reference>
<feature type="compositionally biased region" description="Polar residues" evidence="1">
    <location>
        <begin position="58"/>
        <end position="76"/>
    </location>
</feature>
<accession>A0A9W8LP96</accession>
<protein>
    <submittedName>
        <fullName evidence="2">Uncharacterized protein</fullName>
    </submittedName>
</protein>
<evidence type="ECO:0000313" key="3">
    <source>
        <dbReference type="Proteomes" id="UP001140094"/>
    </source>
</evidence>
<dbReference type="EMBL" id="JANBUO010003523">
    <property type="protein sequence ID" value="KAJ2790494.1"/>
    <property type="molecule type" value="Genomic_DNA"/>
</dbReference>
<evidence type="ECO:0000313" key="2">
    <source>
        <dbReference type="EMBL" id="KAJ2790494.1"/>
    </source>
</evidence>
<feature type="region of interest" description="Disordered" evidence="1">
    <location>
        <begin position="1"/>
        <end position="110"/>
    </location>
</feature>
<organism evidence="2 3">
    <name type="scientific">Coemansia guatemalensis</name>
    <dbReference type="NCBI Taxonomy" id="2761395"/>
    <lineage>
        <taxon>Eukaryota</taxon>
        <taxon>Fungi</taxon>
        <taxon>Fungi incertae sedis</taxon>
        <taxon>Zoopagomycota</taxon>
        <taxon>Kickxellomycotina</taxon>
        <taxon>Kickxellomycetes</taxon>
        <taxon>Kickxellales</taxon>
        <taxon>Kickxellaceae</taxon>
        <taxon>Coemansia</taxon>
    </lineage>
</organism>
<gene>
    <name evidence="2" type="ORF">H4R20_007007</name>
</gene>